<evidence type="ECO:0000256" key="8">
    <source>
        <dbReference type="ARBA" id="ARBA00047454"/>
    </source>
</evidence>
<feature type="binding site" evidence="9">
    <location>
        <position position="71"/>
    </location>
    <ligand>
        <name>ATP</name>
        <dbReference type="ChEBI" id="CHEBI:30616"/>
    </ligand>
</feature>
<dbReference type="PANTHER" id="PTHR24353:SF153">
    <property type="entry name" value="CAMP-DEPENDENT PROTEIN KINASE CATALYTIC SUBUNIT 1"/>
    <property type="match status" value="1"/>
</dbReference>
<comment type="catalytic activity">
    <reaction evidence="7">
        <text>L-threonyl-[protein] + ATP = O-phospho-L-threonyl-[protein] + ADP + H(+)</text>
        <dbReference type="Rhea" id="RHEA:46608"/>
        <dbReference type="Rhea" id="RHEA-COMP:11060"/>
        <dbReference type="Rhea" id="RHEA-COMP:11605"/>
        <dbReference type="ChEBI" id="CHEBI:15378"/>
        <dbReference type="ChEBI" id="CHEBI:30013"/>
        <dbReference type="ChEBI" id="CHEBI:30616"/>
        <dbReference type="ChEBI" id="CHEBI:61977"/>
        <dbReference type="ChEBI" id="CHEBI:456216"/>
        <dbReference type="EC" id="2.7.11.11"/>
    </reaction>
</comment>
<evidence type="ECO:0000313" key="13">
    <source>
        <dbReference type="EMBL" id="KAF2890844.1"/>
    </source>
</evidence>
<evidence type="ECO:0000256" key="9">
    <source>
        <dbReference type="PROSITE-ProRule" id="PRU10141"/>
    </source>
</evidence>
<keyword evidence="11" id="KW-1133">Transmembrane helix</keyword>
<dbReference type="PROSITE" id="PS50011">
    <property type="entry name" value="PROTEIN_KINASE_DOM"/>
    <property type="match status" value="1"/>
</dbReference>
<dbReference type="Gene3D" id="1.10.510.10">
    <property type="entry name" value="Transferase(Phosphotransferase) domain 1"/>
    <property type="match status" value="1"/>
</dbReference>
<comment type="catalytic activity">
    <reaction evidence="8">
        <text>L-seryl-[protein] + ATP = O-phospho-L-seryl-[protein] + ADP + H(+)</text>
        <dbReference type="Rhea" id="RHEA:17989"/>
        <dbReference type="Rhea" id="RHEA-COMP:9863"/>
        <dbReference type="Rhea" id="RHEA-COMP:11604"/>
        <dbReference type="ChEBI" id="CHEBI:15378"/>
        <dbReference type="ChEBI" id="CHEBI:29999"/>
        <dbReference type="ChEBI" id="CHEBI:30616"/>
        <dbReference type="ChEBI" id="CHEBI:83421"/>
        <dbReference type="ChEBI" id="CHEBI:456216"/>
        <dbReference type="EC" id="2.7.11.11"/>
    </reaction>
</comment>
<comment type="similarity">
    <text evidence="10">Belongs to the protein kinase superfamily.</text>
</comment>
<comment type="caution">
    <text evidence="13">The sequence shown here is derived from an EMBL/GenBank/DDBJ whole genome shotgun (WGS) entry which is preliminary data.</text>
</comment>
<evidence type="ECO:0000256" key="3">
    <source>
        <dbReference type="ARBA" id="ARBA00022679"/>
    </source>
</evidence>
<reference evidence="13" key="1">
    <citation type="submission" date="2019-08" db="EMBL/GenBank/DDBJ databases">
        <title>The genome of the North American firefly Photinus pyralis.</title>
        <authorList>
            <consortium name="Photinus pyralis genome working group"/>
            <person name="Fallon T.R."/>
            <person name="Sander Lower S.E."/>
            <person name="Weng J.-K."/>
        </authorList>
    </citation>
    <scope>NUCLEOTIDE SEQUENCE</scope>
    <source>
        <strain evidence="13">TRF0915ILg1</strain>
        <tissue evidence="13">Whole body</tissue>
    </source>
</reference>
<evidence type="ECO:0000256" key="5">
    <source>
        <dbReference type="ARBA" id="ARBA00022777"/>
    </source>
</evidence>
<dbReference type="GO" id="GO:0005952">
    <property type="term" value="C:cAMP-dependent protein kinase complex"/>
    <property type="evidence" value="ECO:0007669"/>
    <property type="project" value="TreeGrafter"/>
</dbReference>
<dbReference type="PANTHER" id="PTHR24353">
    <property type="entry name" value="CYCLIC NUCLEOTIDE-DEPENDENT PROTEIN KINASE"/>
    <property type="match status" value="1"/>
</dbReference>
<organism evidence="13 14">
    <name type="scientific">Ignelater luminosus</name>
    <name type="common">Cucubano</name>
    <name type="synonym">Pyrophorus luminosus</name>
    <dbReference type="NCBI Taxonomy" id="2038154"/>
    <lineage>
        <taxon>Eukaryota</taxon>
        <taxon>Metazoa</taxon>
        <taxon>Ecdysozoa</taxon>
        <taxon>Arthropoda</taxon>
        <taxon>Hexapoda</taxon>
        <taxon>Insecta</taxon>
        <taxon>Pterygota</taxon>
        <taxon>Neoptera</taxon>
        <taxon>Endopterygota</taxon>
        <taxon>Coleoptera</taxon>
        <taxon>Polyphaga</taxon>
        <taxon>Elateriformia</taxon>
        <taxon>Elateroidea</taxon>
        <taxon>Elateridae</taxon>
        <taxon>Agrypninae</taxon>
        <taxon>Pyrophorini</taxon>
        <taxon>Ignelater</taxon>
    </lineage>
</organism>
<evidence type="ECO:0000256" key="2">
    <source>
        <dbReference type="ARBA" id="ARBA00022527"/>
    </source>
</evidence>
<name>A0A8K0CNT1_IGNLU</name>
<gene>
    <name evidence="13" type="ORF">ILUMI_15329</name>
</gene>
<dbReference type="Gene3D" id="3.30.200.20">
    <property type="entry name" value="Phosphorylase Kinase, domain 1"/>
    <property type="match status" value="1"/>
</dbReference>
<keyword evidence="6 9" id="KW-0067">ATP-binding</keyword>
<protein>
    <recommendedName>
        <fullName evidence="1">cAMP-dependent protein kinase</fullName>
        <ecNumber evidence="1">2.7.11.11</ecNumber>
    </recommendedName>
</protein>
<dbReference type="InterPro" id="IPR008271">
    <property type="entry name" value="Ser/Thr_kinase_AS"/>
</dbReference>
<dbReference type="GO" id="GO:0004691">
    <property type="term" value="F:cAMP-dependent protein kinase activity"/>
    <property type="evidence" value="ECO:0007669"/>
    <property type="project" value="UniProtKB-EC"/>
</dbReference>
<dbReference type="GO" id="GO:0005634">
    <property type="term" value="C:nucleus"/>
    <property type="evidence" value="ECO:0007669"/>
    <property type="project" value="TreeGrafter"/>
</dbReference>
<dbReference type="GO" id="GO:0005524">
    <property type="term" value="F:ATP binding"/>
    <property type="evidence" value="ECO:0007669"/>
    <property type="project" value="UniProtKB-UniRule"/>
</dbReference>
<dbReference type="Pfam" id="PF00069">
    <property type="entry name" value="Pkinase"/>
    <property type="match status" value="1"/>
</dbReference>
<dbReference type="SUPFAM" id="SSF56112">
    <property type="entry name" value="Protein kinase-like (PK-like)"/>
    <property type="match status" value="1"/>
</dbReference>
<dbReference type="InterPro" id="IPR000719">
    <property type="entry name" value="Prot_kinase_dom"/>
</dbReference>
<dbReference type="InterPro" id="IPR011009">
    <property type="entry name" value="Kinase-like_dom_sf"/>
</dbReference>
<evidence type="ECO:0000256" key="1">
    <source>
        <dbReference type="ARBA" id="ARBA00012444"/>
    </source>
</evidence>
<evidence type="ECO:0000259" key="12">
    <source>
        <dbReference type="PROSITE" id="PS50011"/>
    </source>
</evidence>
<evidence type="ECO:0000256" key="4">
    <source>
        <dbReference type="ARBA" id="ARBA00022741"/>
    </source>
</evidence>
<sequence>MVDQKLNKHYTDYDIFLKKAKRDFDSKWRGDFKSTASINDFHLMKTLGTGSFGRVILVRQKSKEDKLFAIKMMEKDHIVKTKQVLHTISEIRIMDAVRMEFLIYMEYFFKDNVYLFLVMPFINGGEMFLHLRHLKKFDETMSKFYAAQVILAFEYIHYLGLVYRDLKPENILIDKDGFVKVTDYGFCKKIDDQRTYTLC</sequence>
<feature type="non-terminal residue" evidence="13">
    <location>
        <position position="199"/>
    </location>
</feature>
<keyword evidence="11" id="KW-0472">Membrane</keyword>
<evidence type="ECO:0000256" key="11">
    <source>
        <dbReference type="SAM" id="Phobius"/>
    </source>
</evidence>
<proteinExistence type="inferred from homology"/>
<evidence type="ECO:0000313" key="14">
    <source>
        <dbReference type="Proteomes" id="UP000801492"/>
    </source>
</evidence>
<feature type="domain" description="Protein kinase" evidence="12">
    <location>
        <begin position="41"/>
        <end position="199"/>
    </location>
</feature>
<keyword evidence="3" id="KW-0808">Transferase</keyword>
<dbReference type="PROSITE" id="PS00107">
    <property type="entry name" value="PROTEIN_KINASE_ATP"/>
    <property type="match status" value="1"/>
</dbReference>
<dbReference type="Proteomes" id="UP000801492">
    <property type="component" value="Unassembled WGS sequence"/>
</dbReference>
<dbReference type="GO" id="GO:0005829">
    <property type="term" value="C:cytosol"/>
    <property type="evidence" value="ECO:0007669"/>
    <property type="project" value="TreeGrafter"/>
</dbReference>
<keyword evidence="4 9" id="KW-0547">Nucleotide-binding</keyword>
<keyword evidence="14" id="KW-1185">Reference proteome</keyword>
<evidence type="ECO:0000256" key="7">
    <source>
        <dbReference type="ARBA" id="ARBA00047292"/>
    </source>
</evidence>
<keyword evidence="5" id="KW-0418">Kinase</keyword>
<evidence type="ECO:0000256" key="10">
    <source>
        <dbReference type="RuleBase" id="RU000304"/>
    </source>
</evidence>
<keyword evidence="11" id="KW-0812">Transmembrane</keyword>
<feature type="transmembrane region" description="Helical" evidence="11">
    <location>
        <begin position="113"/>
        <end position="132"/>
    </location>
</feature>
<dbReference type="EMBL" id="VTPC01045418">
    <property type="protein sequence ID" value="KAF2890844.1"/>
    <property type="molecule type" value="Genomic_DNA"/>
</dbReference>
<keyword evidence="2 10" id="KW-0723">Serine/threonine-protein kinase</keyword>
<feature type="transmembrane region" description="Helical" evidence="11">
    <location>
        <begin position="144"/>
        <end position="163"/>
    </location>
</feature>
<dbReference type="EC" id="2.7.11.11" evidence="1"/>
<accession>A0A8K0CNT1</accession>
<dbReference type="InterPro" id="IPR017441">
    <property type="entry name" value="Protein_kinase_ATP_BS"/>
</dbReference>
<dbReference type="OrthoDB" id="63267at2759"/>
<dbReference type="AlphaFoldDB" id="A0A8K0CNT1"/>
<evidence type="ECO:0000256" key="6">
    <source>
        <dbReference type="ARBA" id="ARBA00022840"/>
    </source>
</evidence>
<dbReference type="SMART" id="SM00220">
    <property type="entry name" value="S_TKc"/>
    <property type="match status" value="1"/>
</dbReference>
<dbReference type="PROSITE" id="PS00108">
    <property type="entry name" value="PROTEIN_KINASE_ST"/>
    <property type="match status" value="1"/>
</dbReference>